<dbReference type="RefSeq" id="WP_165883625.1">
    <property type="nucleotide sequence ID" value="NZ_CP035810.1"/>
</dbReference>
<protein>
    <submittedName>
        <fullName evidence="3">Ketopantoate reductase family protein</fullName>
    </submittedName>
</protein>
<evidence type="ECO:0000313" key="4">
    <source>
        <dbReference type="Proteomes" id="UP000501518"/>
    </source>
</evidence>
<dbReference type="Gene3D" id="3.40.50.720">
    <property type="entry name" value="NAD(P)-binding Rossmann-like Domain"/>
    <property type="match status" value="1"/>
</dbReference>
<reference evidence="3 4" key="1">
    <citation type="submission" date="2019-02" db="EMBL/GenBank/DDBJ databases">
        <title>Complete Genome Sequence and Methylome Analysis of Brevibacterium luteolum NEB1784.</title>
        <authorList>
            <person name="Fomenkov A."/>
            <person name="Roberts R.J."/>
        </authorList>
    </citation>
    <scope>NUCLEOTIDE SEQUENCE [LARGE SCALE GENOMIC DNA]</scope>
    <source>
        <strain evidence="3 4">NEB1784</strain>
    </source>
</reference>
<gene>
    <name evidence="3" type="ORF">EW640_07890</name>
</gene>
<dbReference type="Gene3D" id="1.10.1040.10">
    <property type="entry name" value="N-(1-d-carboxylethyl)-l-norvaline Dehydrogenase, domain 2"/>
    <property type="match status" value="1"/>
</dbReference>
<evidence type="ECO:0000259" key="2">
    <source>
        <dbReference type="Pfam" id="PF08546"/>
    </source>
</evidence>
<dbReference type="Proteomes" id="UP000501518">
    <property type="component" value="Chromosome"/>
</dbReference>
<accession>A0A6G8KX49</accession>
<sequence length="346" mass="35876">MNRYVIIGAGAIGGTLAAAGSDAGLSITVIARGEHADAIAAGGLAMRTPSGTITARPELARSPEEVELRTGDVLVLATKTNQALTALPQWADRPVTGASGTVIGTAGELLPIVLLLNGTEAARQAPRHFRTVVAATVWMPALFLSPGEVITRMQPDHGAYFAGPVTADPEAVATARQFVTDAGTAGFAAEALGSADELWPHIWGKLLTNLANGLDSILGPGIEYGELNDALKAEAKAVYAAAGIDHVGSSPKAFDIEDRIQIGEVDGVEEFASSSWQSLARGTGSIETDYLGGEIVRIGNTLGVPVGKNAFVMRWCRALAAGDDLAGQIPADPQERLAVLRRVILD</sequence>
<dbReference type="Pfam" id="PF08546">
    <property type="entry name" value="ApbA_C"/>
    <property type="match status" value="1"/>
</dbReference>
<dbReference type="InterPro" id="IPR013752">
    <property type="entry name" value="KPA_reductase"/>
</dbReference>
<evidence type="ECO:0000259" key="1">
    <source>
        <dbReference type="Pfam" id="PF02558"/>
    </source>
</evidence>
<dbReference type="EMBL" id="CP035810">
    <property type="protein sequence ID" value="QIN29203.1"/>
    <property type="molecule type" value="Genomic_DNA"/>
</dbReference>
<dbReference type="Pfam" id="PF02558">
    <property type="entry name" value="ApbA"/>
    <property type="match status" value="1"/>
</dbReference>
<organism evidence="3 4">
    <name type="scientific">Brevibacterium luteolum</name>
    <dbReference type="NCBI Taxonomy" id="199591"/>
    <lineage>
        <taxon>Bacteria</taxon>
        <taxon>Bacillati</taxon>
        <taxon>Actinomycetota</taxon>
        <taxon>Actinomycetes</taxon>
        <taxon>Micrococcales</taxon>
        <taxon>Brevibacteriaceae</taxon>
        <taxon>Brevibacterium</taxon>
    </lineage>
</organism>
<dbReference type="SUPFAM" id="SSF51735">
    <property type="entry name" value="NAD(P)-binding Rossmann-fold domains"/>
    <property type="match status" value="1"/>
</dbReference>
<dbReference type="InterPro" id="IPR013328">
    <property type="entry name" value="6PGD_dom2"/>
</dbReference>
<dbReference type="InterPro" id="IPR036291">
    <property type="entry name" value="NAD(P)-bd_dom_sf"/>
</dbReference>
<dbReference type="InterPro" id="IPR008927">
    <property type="entry name" value="6-PGluconate_DH-like_C_sf"/>
</dbReference>
<dbReference type="AlphaFoldDB" id="A0A6G8KX49"/>
<name>A0A6G8KX49_9MICO</name>
<proteinExistence type="predicted"/>
<dbReference type="KEGG" id="blut:EW640_07890"/>
<dbReference type="InterPro" id="IPR013332">
    <property type="entry name" value="KPR_N"/>
</dbReference>
<dbReference type="SUPFAM" id="SSF48179">
    <property type="entry name" value="6-phosphogluconate dehydrogenase C-terminal domain-like"/>
    <property type="match status" value="1"/>
</dbReference>
<feature type="domain" description="Ketopantoate reductase C-terminal" evidence="2">
    <location>
        <begin position="202"/>
        <end position="318"/>
    </location>
</feature>
<feature type="domain" description="Ketopantoate reductase N-terminal" evidence="1">
    <location>
        <begin position="5"/>
        <end position="152"/>
    </location>
</feature>
<evidence type="ECO:0000313" key="3">
    <source>
        <dbReference type="EMBL" id="QIN29203.1"/>
    </source>
</evidence>